<dbReference type="AlphaFoldDB" id="I2N2L8"/>
<dbReference type="Gene3D" id="3.30.1330.80">
    <property type="entry name" value="Hypothetical protein, similar to alpha- acetolactate decarboxylase, domain 2"/>
    <property type="match status" value="1"/>
</dbReference>
<dbReference type="Pfam" id="PF03479">
    <property type="entry name" value="PCC"/>
    <property type="match status" value="1"/>
</dbReference>
<dbReference type="RefSeq" id="WP_006347855.1">
    <property type="nucleotide sequence ID" value="NZ_CP029159.1"/>
</dbReference>
<organism evidence="2 3">
    <name type="scientific">Streptomyces tsukubensis (strain DSM 42081 / NBRC 108919 / NRRL 18488 / 9993)</name>
    <dbReference type="NCBI Taxonomy" id="1114943"/>
    <lineage>
        <taxon>Bacteria</taxon>
        <taxon>Bacillati</taxon>
        <taxon>Actinomycetota</taxon>
        <taxon>Actinomycetes</taxon>
        <taxon>Kitasatosporales</taxon>
        <taxon>Streptomycetaceae</taxon>
        <taxon>Streptomyces</taxon>
    </lineage>
</organism>
<sequence length="110" mass="11850">MLVFEIKNDELIESVNRQAARAGVTDAAIVSLIGAADRFTLSTMPKGDALKDDITSYELPAEMTGTGEIRNGFAHIHTVMGVEGDQAMCGHLHEAHIGTHFARVYVVPCP</sequence>
<dbReference type="Proteomes" id="UP000005940">
    <property type="component" value="Chromosome"/>
</dbReference>
<name>I2N2L8_STRT9</name>
<dbReference type="SUPFAM" id="SSF117856">
    <property type="entry name" value="AF0104/ALDC/Ptd012-like"/>
    <property type="match status" value="1"/>
</dbReference>
<dbReference type="EMBL" id="CP029159">
    <property type="protein sequence ID" value="QKM68564.1"/>
    <property type="molecule type" value="Genomic_DNA"/>
</dbReference>
<evidence type="ECO:0000313" key="2">
    <source>
        <dbReference type="EMBL" id="QKM68564.1"/>
    </source>
</evidence>
<evidence type="ECO:0000313" key="3">
    <source>
        <dbReference type="Proteomes" id="UP000005940"/>
    </source>
</evidence>
<keyword evidence="3" id="KW-1185">Reference proteome</keyword>
<evidence type="ECO:0000259" key="1">
    <source>
        <dbReference type="Pfam" id="PF03479"/>
    </source>
</evidence>
<reference evidence="2 3" key="1">
    <citation type="journal article" date="2012" name="J. Bacteriol.">
        <title>Draft genome of Streptomyces tsukubaensis NRRL 18488, the producer of the clinically important immunosuppressant tacrolimus (FK506).</title>
        <authorList>
            <person name="Barreiro C."/>
            <person name="Prieto C."/>
            <person name="Sola-Landa A."/>
            <person name="Solera E."/>
            <person name="Martinez-Castro M."/>
            <person name="Perez-Redondo R."/>
            <person name="Garcia-Estrada C."/>
            <person name="Aparicio J.F."/>
            <person name="Fernandez-Martinez L.T."/>
            <person name="Santos-Aberturas J."/>
            <person name="Salehi-Najafabadi Z."/>
            <person name="Rodriguez-Garcia A."/>
            <person name="Tauch A."/>
            <person name="Martin J.F."/>
        </authorList>
    </citation>
    <scope>NUCLEOTIDE SEQUENCE [LARGE SCALE GENOMIC DNA]</scope>
    <source>
        <strain evidence="3">DSM 42081 / NBRC 108919 / NRRL 18488 / 9993</strain>
    </source>
</reference>
<protein>
    <submittedName>
        <fullName evidence="2">DUF296 domain-containing protein</fullName>
    </submittedName>
</protein>
<feature type="domain" description="PPC" evidence="1">
    <location>
        <begin position="7"/>
        <end position="106"/>
    </location>
</feature>
<accession>I2N2L8</accession>
<dbReference type="InterPro" id="IPR005175">
    <property type="entry name" value="PPC_dom"/>
</dbReference>
<proteinExistence type="predicted"/>
<gene>
    <name evidence="2" type="ORF">STSU_016660</name>
</gene>